<dbReference type="RefSeq" id="WP_054608682.1">
    <property type="nucleotide sequence ID" value="NZ_AP025160.1"/>
</dbReference>
<evidence type="ECO:0008006" key="4">
    <source>
        <dbReference type="Google" id="ProtNLM"/>
    </source>
</evidence>
<name>A0A2W1K5Z3_ACIFR</name>
<evidence type="ECO:0000256" key="1">
    <source>
        <dbReference type="SAM" id="SignalP"/>
    </source>
</evidence>
<sequence length="191" mass="19837">MKKTMILSAVLALMAVPVLAEAGPSAGISYTDVGISGHAGRPGGSLNLGNVYRSDVVVDGSVTAARGFDQFDVSFGKLIPADGLEFDPYVSANYMNVNYSNPAANSVQDFYGLAGVNMSIPLSRKVTFGLGGGYGHTMGVYGDASGGSVYTGDAIASFNIAPRVTTDLQVQYQHVPGASMTDYSAGLNYHF</sequence>
<dbReference type="EMBL" id="QKQP01000001">
    <property type="protein sequence ID" value="PZD82396.1"/>
    <property type="molecule type" value="Genomic_DNA"/>
</dbReference>
<dbReference type="OrthoDB" id="9974213at2"/>
<organism evidence="2 3">
    <name type="scientific">Acidithiobacillus ferrooxidans</name>
    <name type="common">Thiobacillus ferrooxidans</name>
    <dbReference type="NCBI Taxonomy" id="920"/>
    <lineage>
        <taxon>Bacteria</taxon>
        <taxon>Pseudomonadati</taxon>
        <taxon>Pseudomonadota</taxon>
        <taxon>Acidithiobacillia</taxon>
        <taxon>Acidithiobacillales</taxon>
        <taxon>Acidithiobacillaceae</taxon>
        <taxon>Acidithiobacillus</taxon>
    </lineage>
</organism>
<proteinExistence type="predicted"/>
<dbReference type="Proteomes" id="UP000248886">
    <property type="component" value="Unassembled WGS sequence"/>
</dbReference>
<evidence type="ECO:0000313" key="2">
    <source>
        <dbReference type="EMBL" id="PZD82396.1"/>
    </source>
</evidence>
<comment type="caution">
    <text evidence="2">The sequence shown here is derived from an EMBL/GenBank/DDBJ whole genome shotgun (WGS) entry which is preliminary data.</text>
</comment>
<dbReference type="InterPro" id="IPR036709">
    <property type="entry name" value="Autotransporte_beta_dom_sf"/>
</dbReference>
<accession>A0A2W1K5Z3</accession>
<reference evidence="2 3" key="1">
    <citation type="submission" date="2018-06" db="EMBL/GenBank/DDBJ databases">
        <title>Draft sequence of Acidithiobacillus ferrooxidans CCM 4253.</title>
        <authorList>
            <person name="Moya-Beltran A."/>
            <person name="Castro M."/>
            <person name="Covarrubias P.C."/>
            <person name="Issotta F."/>
            <person name="Janiczek O."/>
            <person name="Mandl M."/>
            <person name="Kucera J."/>
            <person name="Quatrini R."/>
        </authorList>
    </citation>
    <scope>NUCLEOTIDE SEQUENCE [LARGE SCALE GENOMIC DNA]</scope>
    <source>
        <strain evidence="2 3">CCM 4253</strain>
    </source>
</reference>
<keyword evidence="1" id="KW-0732">Signal</keyword>
<feature type="chain" id="PRO_5016087092" description="Outer membrane protein beta-barrel domain-containing protein" evidence="1">
    <location>
        <begin position="23"/>
        <end position="191"/>
    </location>
</feature>
<gene>
    <name evidence="2" type="ORF">DN052_05105</name>
</gene>
<feature type="signal peptide" evidence="1">
    <location>
        <begin position="1"/>
        <end position="22"/>
    </location>
</feature>
<dbReference type="SUPFAM" id="SSF103515">
    <property type="entry name" value="Autotransporter"/>
    <property type="match status" value="1"/>
</dbReference>
<protein>
    <recommendedName>
        <fullName evidence="4">Outer membrane protein beta-barrel domain-containing protein</fullName>
    </recommendedName>
</protein>
<evidence type="ECO:0000313" key="3">
    <source>
        <dbReference type="Proteomes" id="UP000248886"/>
    </source>
</evidence>
<dbReference type="AlphaFoldDB" id="A0A2W1K5Z3"/>